<evidence type="ECO:0000259" key="9">
    <source>
        <dbReference type="PROSITE" id="PS50011"/>
    </source>
</evidence>
<dbReference type="InterPro" id="IPR001245">
    <property type="entry name" value="Ser-Thr/Tyr_kinase_cat_dom"/>
</dbReference>
<dbReference type="InterPro" id="IPR011009">
    <property type="entry name" value="Kinase-like_dom_sf"/>
</dbReference>
<feature type="compositionally biased region" description="Low complexity" evidence="7">
    <location>
        <begin position="596"/>
        <end position="618"/>
    </location>
</feature>
<dbReference type="eggNOG" id="KOG0192">
    <property type="taxonomic scope" value="Eukaryota"/>
</dbReference>
<feature type="compositionally biased region" description="Basic and acidic residues" evidence="7">
    <location>
        <begin position="1753"/>
        <end position="1764"/>
    </location>
</feature>
<dbReference type="SUPFAM" id="SSF56112">
    <property type="entry name" value="Protein kinase-like (PK-like)"/>
    <property type="match status" value="1"/>
</dbReference>
<feature type="compositionally biased region" description="Low complexity" evidence="7">
    <location>
        <begin position="965"/>
        <end position="977"/>
    </location>
</feature>
<dbReference type="InterPro" id="IPR051681">
    <property type="entry name" value="Ser/Thr_Kinases-Pseudokinases"/>
</dbReference>
<reference evidence="10 11" key="1">
    <citation type="journal article" date="2010" name="Science">
        <title>Genomic analysis of organismal complexity in the multicellular green alga Volvox carteri.</title>
        <authorList>
            <person name="Prochnik S.E."/>
            <person name="Umen J."/>
            <person name="Nedelcu A.M."/>
            <person name="Hallmann A."/>
            <person name="Miller S.M."/>
            <person name="Nishii I."/>
            <person name="Ferris P."/>
            <person name="Kuo A."/>
            <person name="Mitros T."/>
            <person name="Fritz-Laylin L.K."/>
            <person name="Hellsten U."/>
            <person name="Chapman J."/>
            <person name="Simakov O."/>
            <person name="Rensing S.A."/>
            <person name="Terry A."/>
            <person name="Pangilinan J."/>
            <person name="Kapitonov V."/>
            <person name="Jurka J."/>
            <person name="Salamov A."/>
            <person name="Shapiro H."/>
            <person name="Schmutz J."/>
            <person name="Grimwood J."/>
            <person name="Lindquist E."/>
            <person name="Lucas S."/>
            <person name="Grigoriev I.V."/>
            <person name="Schmitt R."/>
            <person name="Kirk D."/>
            <person name="Rokhsar D.S."/>
        </authorList>
    </citation>
    <scope>NUCLEOTIDE SEQUENCE [LARGE SCALE GENOMIC DNA]</scope>
    <source>
        <strain evidence="11">f. Nagariensis / Eve</strain>
    </source>
</reference>
<sequence length="1936" mass="203804">MLGQTWRVCLFPLTVTLVLQLISAAFCQTITYNSMPFSALLGENGGVQLNGSANITSDKTFVNGSFIINGQTDVWISLPSYSGVVRLEAGSRLLLSNMGINFSLSGSLDLPSLLTPSFFEVDPAAALELRNVSVNTNCDTLSALRNNLCDRMPDQDYEICPWSLRIVNLVAQNTTTLIAQNVTLRCGFSATNSTFTYTLMGSDRPPSSDSDLETTATMTIPCVSWRVTTYGDFRNVIASHPNVQPQAFYVFILTNVTGNRSDLFSSKLLVPKNKISILITGRPDVPTQLDLRHMVGIISLSGITSDPSRVDIRDLTLVNMEYGPSSQYPLALVKAALWFLDYPRVDNIYTPSSIRVSLTRVTLVVSDTELWWWREVLESAIRSNETAVDGGSLIQYFAPGLVVDPEDVGNLQMTLVNSRVYRIDDVRLEMLVPYWEWAYGTTTWTNCSLTATPLVDTAPLLFPTRSDLLATLAPYGQNGPVQLSTVRVAQQRLDASMLTLGPTVMLPYDTQLSTSLTSSRPTLGDNLTLWGEPRGVRILDLMGLSGVITVPPYTVLTLRFLTLVNLGAGERGGAQPAVLQNYTLMFWAFNRTLLPGSGSSSSSSRRALLSSSLSSDDGGALGQVTPRPPAQLDHRLTPLGQGVDRLQRSRGGKVSQRLEPVMEHSPWPPVRRGITKGGRLRRHLLQAATNGNPGVGPSSSGGSSSSSAIPVGPFRTWLRLEEVVLYIPPLECQLLYELVTSNRTSLAVSPDVVDWLRGVLATAQVTRTTSTVITFSFLTWMGVEAVDVTISSLVNAAVTSLQPIGSIFVSGPPRVPPPASSPPPWSPGLAVPPPATIYPLPSASKNTASIGFPPSSGPGGAAVVVHSDIHVESVNPASSVVGPAVGSVAGLLLLCSVFTFAVMYVRHRRRLSQAADPSKAKDLGVAVDGGAGDEGQTPSRNANGCSSPMEPPKATIQPPPPPGPDAETAAAASAPPAGQGPGGRKDAAQPAIQPVTEEDMHRDDGPPAAAAAGSSGKPPAFPPQRPPRQRRSRESNIASGRGQGTRRSRPVEGIGSAANAGRQGIPGHSQPSKQQQQHARGSGSAASGSSGGIASDTVPSDPRTELYAALAAFQSEFGEQQRQITIISQLGAGAHGVVYRAEWRGLEVAAKTLLFQAFLGSNGDEGGNSLREQAMLEAAIATTLFHPNVINTYSYDIKPLRMCPAPTSSTHSSRAETVVSSEGGSIMDWKLYIIQEYCDGGTLKDALDGSRFTNPETGMSYTETAVRVAIEIASGMSYIHNRNIIHGDLKPANILLRSNSSSPYGYTVKIADFGLALKLKAGESHISNIRRGTPFYIASELVEDGRATTASDLYSFGVILWELLHGSTVARRLPLRRRVPNLPAEFYTWPPDCPPAYRDLANACLSSNPASRPRFNQALEALTGVLQLLLEAKPQEQRRRQEEQEKRRRLAATEAAAKATEQQAQGKGQGHEQEHAENLGAQYAQEKVAAAADCCAASGEAVKQSPSVLRSFSFAVAVRQTEVLYHKDHLQDCKDQPDGTDSEGRKGIGGPSGSTARQGGAGNGATVLPNGGGIAVVGKRSEAMDAATGAAAATADHQGAAGITPMMTAESSATAPACTPQHPEQPPGNGGAFPRPRHAEQAPAGTEAPGATLAEGTLAAAARGVGPAVQPQEHGPYKVPFGGARPLQLPRLARAAFADAVAAAGPEASVAVSSLAVAYHGEGGDFPPAGGDGKPASDAVAQSGQPTGGVPHSHQEQRTSRSVDADGPLGDGTRVSGGMFPAAGTAFGPIAIGNARKASWDAALYANHPDNDHADSVHSSEHSDTDQGAAGIGVRREAPPLSSMPGASSSATTHPRPGAPLTAAAAAAVLAALAASMNNTTTLDPDTAGMLDSCLGSTEAHAMDRGLMLDLMPALSNQVNDLKMPQQAQGAVTLGG</sequence>
<dbReference type="STRING" id="3068.D8TTP0"/>
<gene>
    <name evidence="10" type="ORF">VOLCADRAFT_104447</name>
</gene>
<keyword evidence="1" id="KW-0723">Serine/threonine-protein kinase</keyword>
<organism evidence="11">
    <name type="scientific">Volvox carteri f. nagariensis</name>
    <dbReference type="NCBI Taxonomy" id="3068"/>
    <lineage>
        <taxon>Eukaryota</taxon>
        <taxon>Viridiplantae</taxon>
        <taxon>Chlorophyta</taxon>
        <taxon>core chlorophytes</taxon>
        <taxon>Chlorophyceae</taxon>
        <taxon>CS clade</taxon>
        <taxon>Chlamydomonadales</taxon>
        <taxon>Volvocaceae</taxon>
        <taxon>Volvox</taxon>
    </lineage>
</organism>
<feature type="region of interest" description="Disordered" evidence="7">
    <location>
        <begin position="1609"/>
        <end position="1649"/>
    </location>
</feature>
<dbReference type="EMBL" id="GL378336">
    <property type="protein sequence ID" value="EFJ49343.1"/>
    <property type="molecule type" value="Genomic_DNA"/>
</dbReference>
<protein>
    <recommendedName>
        <fullName evidence="9">Protein kinase domain-containing protein</fullName>
    </recommendedName>
</protein>
<dbReference type="GeneID" id="9618849"/>
<keyword evidence="11" id="KW-1185">Reference proteome</keyword>
<accession>D8TTP0</accession>
<dbReference type="Proteomes" id="UP000001058">
    <property type="component" value="Unassembled WGS sequence"/>
</dbReference>
<evidence type="ECO:0000256" key="3">
    <source>
        <dbReference type="ARBA" id="ARBA00022741"/>
    </source>
</evidence>
<feature type="region of interest" description="Disordered" evidence="7">
    <location>
        <begin position="1529"/>
        <end position="1569"/>
    </location>
</feature>
<feature type="region of interest" description="Disordered" evidence="7">
    <location>
        <begin position="1836"/>
        <end position="1859"/>
    </location>
</feature>
<dbReference type="OrthoDB" id="542330at2759"/>
<evidence type="ECO:0000256" key="5">
    <source>
        <dbReference type="ARBA" id="ARBA00022840"/>
    </source>
</evidence>
<name>D8TTP0_VOLCA</name>
<dbReference type="Gene3D" id="1.10.510.10">
    <property type="entry name" value="Transferase(Phosphotransferase) domain 1"/>
    <property type="match status" value="1"/>
</dbReference>
<feature type="compositionally biased region" description="Low complexity" evidence="7">
    <location>
        <begin position="1081"/>
        <end position="1095"/>
    </location>
</feature>
<dbReference type="Gene3D" id="3.30.200.20">
    <property type="entry name" value="Phosphorylase Kinase, domain 1"/>
    <property type="match status" value="1"/>
</dbReference>
<dbReference type="PANTHER" id="PTHR44329:SF289">
    <property type="entry name" value="SERINE_THREONINE-PROTEIN KINASE VIK"/>
    <property type="match status" value="1"/>
</dbReference>
<dbReference type="PROSITE" id="PS50011">
    <property type="entry name" value="PROTEIN_KINASE_DOM"/>
    <property type="match status" value="1"/>
</dbReference>
<feature type="compositionally biased region" description="Polar residues" evidence="7">
    <location>
        <begin position="936"/>
        <end position="946"/>
    </location>
</feature>
<feature type="region of interest" description="Disordered" evidence="7">
    <location>
        <begin position="1435"/>
        <end position="1475"/>
    </location>
</feature>
<feature type="signal peptide" evidence="8">
    <location>
        <begin position="1"/>
        <end position="24"/>
    </location>
</feature>
<feature type="compositionally biased region" description="Basic and acidic residues" evidence="7">
    <location>
        <begin position="1529"/>
        <end position="1546"/>
    </location>
</feature>
<dbReference type="InterPro" id="IPR017441">
    <property type="entry name" value="Protein_kinase_ATP_BS"/>
</dbReference>
<keyword evidence="5 6" id="KW-0067">ATP-binding</keyword>
<keyword evidence="8" id="KW-0732">Signal</keyword>
<dbReference type="PROSITE" id="PS00108">
    <property type="entry name" value="PROTEIN_KINASE_ST"/>
    <property type="match status" value="1"/>
</dbReference>
<keyword evidence="4" id="KW-0418">Kinase</keyword>
<dbReference type="GO" id="GO:0004674">
    <property type="term" value="F:protein serine/threonine kinase activity"/>
    <property type="evidence" value="ECO:0007669"/>
    <property type="project" value="UniProtKB-KW"/>
</dbReference>
<dbReference type="KEGG" id="vcn:VOLCADRAFT_104447"/>
<dbReference type="SMART" id="SM00220">
    <property type="entry name" value="S_TKc"/>
    <property type="match status" value="1"/>
</dbReference>
<proteinExistence type="predicted"/>
<feature type="compositionally biased region" description="Low complexity" evidence="7">
    <location>
        <begin position="690"/>
        <end position="707"/>
    </location>
</feature>
<feature type="compositionally biased region" description="Low complexity" evidence="7">
    <location>
        <begin position="1452"/>
        <end position="1466"/>
    </location>
</feature>
<evidence type="ECO:0000256" key="6">
    <source>
        <dbReference type="PROSITE-ProRule" id="PRU10141"/>
    </source>
</evidence>
<evidence type="ECO:0000256" key="1">
    <source>
        <dbReference type="ARBA" id="ARBA00022527"/>
    </source>
</evidence>
<evidence type="ECO:0000313" key="10">
    <source>
        <dbReference type="EMBL" id="EFJ49343.1"/>
    </source>
</evidence>
<keyword evidence="2" id="KW-0808">Transferase</keyword>
<feature type="compositionally biased region" description="Low complexity" evidence="7">
    <location>
        <begin position="1006"/>
        <end position="1018"/>
    </location>
</feature>
<feature type="region of interest" description="Disordered" evidence="7">
    <location>
        <begin position="596"/>
        <end position="657"/>
    </location>
</feature>
<evidence type="ECO:0000256" key="2">
    <source>
        <dbReference type="ARBA" id="ARBA00022679"/>
    </source>
</evidence>
<dbReference type="InterPro" id="IPR000719">
    <property type="entry name" value="Prot_kinase_dom"/>
</dbReference>
<dbReference type="InParanoid" id="D8TTP0"/>
<dbReference type="Pfam" id="PF00069">
    <property type="entry name" value="Pkinase"/>
    <property type="match status" value="1"/>
</dbReference>
<dbReference type="PANTHER" id="PTHR44329">
    <property type="entry name" value="SERINE/THREONINE-PROTEIN KINASE TNNI3K-RELATED"/>
    <property type="match status" value="1"/>
</dbReference>
<dbReference type="RefSeq" id="XP_002949791.1">
    <property type="nucleotide sequence ID" value="XM_002949745.1"/>
</dbReference>
<feature type="binding site" evidence="6">
    <location>
        <position position="1151"/>
    </location>
    <ligand>
        <name>ATP</name>
        <dbReference type="ChEBI" id="CHEBI:30616"/>
    </ligand>
</feature>
<dbReference type="PROSITE" id="PS00107">
    <property type="entry name" value="PROTEIN_KINASE_ATP"/>
    <property type="match status" value="1"/>
</dbReference>
<keyword evidence="3 6" id="KW-0547">Nucleotide-binding</keyword>
<evidence type="ECO:0000256" key="4">
    <source>
        <dbReference type="ARBA" id="ARBA00022777"/>
    </source>
</evidence>
<feature type="region of interest" description="Disordered" evidence="7">
    <location>
        <begin position="910"/>
        <end position="1100"/>
    </location>
</feature>
<dbReference type="GO" id="GO:0005524">
    <property type="term" value="F:ATP binding"/>
    <property type="evidence" value="ECO:0007669"/>
    <property type="project" value="UniProtKB-UniRule"/>
</dbReference>
<feature type="domain" description="Protein kinase" evidence="9">
    <location>
        <begin position="1124"/>
        <end position="1430"/>
    </location>
</feature>
<feature type="compositionally biased region" description="Polar residues" evidence="7">
    <location>
        <begin position="1069"/>
        <end position="1079"/>
    </location>
</feature>
<feature type="region of interest" description="Disordered" evidence="7">
    <location>
        <begin position="1726"/>
        <end position="1777"/>
    </location>
</feature>
<dbReference type="InterPro" id="IPR008271">
    <property type="entry name" value="Ser/Thr_kinase_AS"/>
</dbReference>
<evidence type="ECO:0000256" key="7">
    <source>
        <dbReference type="SAM" id="MobiDB-lite"/>
    </source>
</evidence>
<feature type="region of interest" description="Disordered" evidence="7">
    <location>
        <begin position="688"/>
        <end position="708"/>
    </location>
</feature>
<evidence type="ECO:0000313" key="11">
    <source>
        <dbReference type="Proteomes" id="UP000001058"/>
    </source>
</evidence>
<evidence type="ECO:0000256" key="8">
    <source>
        <dbReference type="SAM" id="SignalP"/>
    </source>
</evidence>
<feature type="chain" id="PRO_5003123869" description="Protein kinase domain-containing protein" evidence="8">
    <location>
        <begin position="25"/>
        <end position="1936"/>
    </location>
</feature>
<feature type="compositionally biased region" description="Basic and acidic residues" evidence="7">
    <location>
        <begin position="1435"/>
        <end position="1446"/>
    </location>
</feature>
<dbReference type="PRINTS" id="PR00109">
    <property type="entry name" value="TYRKINASE"/>
</dbReference>